<proteinExistence type="predicted"/>
<reference evidence="1" key="1">
    <citation type="submission" date="2021-08" db="EMBL/GenBank/DDBJ databases">
        <title>WGS assembly of Ceratopteris richardii.</title>
        <authorList>
            <person name="Marchant D.B."/>
            <person name="Chen G."/>
            <person name="Jenkins J."/>
            <person name="Shu S."/>
            <person name="Leebens-Mack J."/>
            <person name="Grimwood J."/>
            <person name="Schmutz J."/>
            <person name="Soltis P."/>
            <person name="Soltis D."/>
            <person name="Chen Z.-H."/>
        </authorList>
    </citation>
    <scope>NUCLEOTIDE SEQUENCE</scope>
    <source>
        <strain evidence="1">Whitten #5841</strain>
        <tissue evidence="1">Leaf</tissue>
    </source>
</reference>
<sequence length="54" mass="6483">MWTITFWDFIFHMLDTDERCYQNKPQKVVSLLFESAGTLIPRVRPYGVEQLSFQ</sequence>
<evidence type="ECO:0000313" key="2">
    <source>
        <dbReference type="Proteomes" id="UP000825935"/>
    </source>
</evidence>
<organism evidence="1 2">
    <name type="scientific">Ceratopteris richardii</name>
    <name type="common">Triangle waterfern</name>
    <dbReference type="NCBI Taxonomy" id="49495"/>
    <lineage>
        <taxon>Eukaryota</taxon>
        <taxon>Viridiplantae</taxon>
        <taxon>Streptophyta</taxon>
        <taxon>Embryophyta</taxon>
        <taxon>Tracheophyta</taxon>
        <taxon>Polypodiopsida</taxon>
        <taxon>Polypodiidae</taxon>
        <taxon>Polypodiales</taxon>
        <taxon>Pteridineae</taxon>
        <taxon>Pteridaceae</taxon>
        <taxon>Parkerioideae</taxon>
        <taxon>Ceratopteris</taxon>
    </lineage>
</organism>
<comment type="caution">
    <text evidence="1">The sequence shown here is derived from an EMBL/GenBank/DDBJ whole genome shotgun (WGS) entry which is preliminary data.</text>
</comment>
<name>A0A8T2SCC9_CERRI</name>
<keyword evidence="2" id="KW-1185">Reference proteome</keyword>
<gene>
    <name evidence="1" type="ORF">KP509_21G080100</name>
</gene>
<protein>
    <submittedName>
        <fullName evidence="1">Uncharacterized protein</fullName>
    </submittedName>
</protein>
<dbReference type="EMBL" id="CM035426">
    <property type="protein sequence ID" value="KAH7316148.1"/>
    <property type="molecule type" value="Genomic_DNA"/>
</dbReference>
<evidence type="ECO:0000313" key="1">
    <source>
        <dbReference type="EMBL" id="KAH7316148.1"/>
    </source>
</evidence>
<accession>A0A8T2SCC9</accession>
<dbReference type="Proteomes" id="UP000825935">
    <property type="component" value="Chromosome 21"/>
</dbReference>
<dbReference type="AlphaFoldDB" id="A0A8T2SCC9"/>